<keyword evidence="7 9" id="KW-0051">Antiviral defense</keyword>
<evidence type="ECO:0000256" key="4">
    <source>
        <dbReference type="ARBA" id="ARBA00022514"/>
    </source>
</evidence>
<dbReference type="PANTHER" id="PTHR11691">
    <property type="entry name" value="TYPE I INTERFERON"/>
    <property type="match status" value="1"/>
</dbReference>
<comment type="function">
    <text evidence="1">Has antiviral activities.</text>
</comment>
<dbReference type="PROSITE" id="PS00252">
    <property type="entry name" value="INTERFERON_A_B_D"/>
    <property type="match status" value="1"/>
</dbReference>
<dbReference type="Proteomes" id="UP000291020">
    <property type="component" value="Unassembled WGS sequence"/>
</dbReference>
<dbReference type="GO" id="GO:0005615">
    <property type="term" value="C:extracellular space"/>
    <property type="evidence" value="ECO:0007669"/>
    <property type="project" value="UniProtKB-KW"/>
</dbReference>
<evidence type="ECO:0000313" key="12">
    <source>
        <dbReference type="Proteomes" id="UP000291020"/>
    </source>
</evidence>
<dbReference type="GO" id="GO:0005125">
    <property type="term" value="F:cytokine activity"/>
    <property type="evidence" value="ECO:0007669"/>
    <property type="project" value="UniProtKB-KW"/>
</dbReference>
<dbReference type="AlphaFoldDB" id="A0A452I3X0"/>
<name>A0A452I3X0_9SAUR</name>
<proteinExistence type="inferred from homology"/>
<dbReference type="GO" id="GO:0005126">
    <property type="term" value="F:cytokine receptor binding"/>
    <property type="evidence" value="ECO:0007669"/>
    <property type="project" value="InterPro"/>
</dbReference>
<reference evidence="11" key="3">
    <citation type="submission" date="2025-09" db="UniProtKB">
        <authorList>
            <consortium name="Ensembl"/>
        </authorList>
    </citation>
    <scope>IDENTIFICATION</scope>
</reference>
<evidence type="ECO:0000256" key="10">
    <source>
        <dbReference type="SAM" id="SignalP"/>
    </source>
</evidence>
<evidence type="ECO:0000256" key="9">
    <source>
        <dbReference type="RuleBase" id="RU000436"/>
    </source>
</evidence>
<evidence type="ECO:0000256" key="6">
    <source>
        <dbReference type="ARBA" id="ARBA00022729"/>
    </source>
</evidence>
<keyword evidence="4 9" id="KW-0202">Cytokine</keyword>
<dbReference type="InterPro" id="IPR009079">
    <property type="entry name" value="4_helix_cytokine-like_core"/>
</dbReference>
<feature type="chain" id="PRO_5019357908" evidence="10">
    <location>
        <begin position="25"/>
        <end position="207"/>
    </location>
</feature>
<keyword evidence="6 10" id="KW-0732">Signal</keyword>
<evidence type="ECO:0000313" key="11">
    <source>
        <dbReference type="Ensembl" id="ENSGAGP00000022225.1"/>
    </source>
</evidence>
<evidence type="ECO:0000256" key="3">
    <source>
        <dbReference type="ARBA" id="ARBA00011033"/>
    </source>
</evidence>
<dbReference type="GO" id="GO:0006955">
    <property type="term" value="P:immune response"/>
    <property type="evidence" value="ECO:0007669"/>
    <property type="project" value="UniProtKB-ARBA"/>
</dbReference>
<dbReference type="SMART" id="SM00076">
    <property type="entry name" value="IFabd"/>
    <property type="match status" value="1"/>
</dbReference>
<dbReference type="InterPro" id="IPR000471">
    <property type="entry name" value="Interferon_alpha/beta/delta"/>
</dbReference>
<dbReference type="Pfam" id="PF00143">
    <property type="entry name" value="Interferon"/>
    <property type="match status" value="1"/>
</dbReference>
<evidence type="ECO:0000256" key="1">
    <source>
        <dbReference type="ARBA" id="ARBA00002718"/>
    </source>
</evidence>
<dbReference type="Ensembl" id="ENSGAGT00000025331.1">
    <property type="protein sequence ID" value="ENSGAGP00000022225.1"/>
    <property type="gene ID" value="ENSGAGG00000016325.1"/>
</dbReference>
<evidence type="ECO:0000256" key="8">
    <source>
        <dbReference type="ARBA" id="ARBA00023157"/>
    </source>
</evidence>
<evidence type="ECO:0000256" key="5">
    <source>
        <dbReference type="ARBA" id="ARBA00022525"/>
    </source>
</evidence>
<organism evidence="11 12">
    <name type="scientific">Gopherus agassizii</name>
    <name type="common">Agassiz's desert tortoise</name>
    <dbReference type="NCBI Taxonomy" id="38772"/>
    <lineage>
        <taxon>Eukaryota</taxon>
        <taxon>Metazoa</taxon>
        <taxon>Chordata</taxon>
        <taxon>Craniata</taxon>
        <taxon>Vertebrata</taxon>
        <taxon>Euteleostomi</taxon>
        <taxon>Archelosauria</taxon>
        <taxon>Testudinata</taxon>
        <taxon>Testudines</taxon>
        <taxon>Cryptodira</taxon>
        <taxon>Durocryptodira</taxon>
        <taxon>Testudinoidea</taxon>
        <taxon>Testudinidae</taxon>
        <taxon>Gopherus</taxon>
    </lineage>
</organism>
<reference evidence="12" key="1">
    <citation type="journal article" date="2017" name="PLoS ONE">
        <title>The Agassiz's desert tortoise genome provides a resource for the conservation of a threatened species.</title>
        <authorList>
            <person name="Tollis M."/>
            <person name="DeNardo D.F."/>
            <person name="Cornelius J.A."/>
            <person name="Dolby G.A."/>
            <person name="Edwards T."/>
            <person name="Henen B.T."/>
            <person name="Karl A.E."/>
            <person name="Murphy R.W."/>
            <person name="Kusumi K."/>
        </authorList>
    </citation>
    <scope>NUCLEOTIDE SEQUENCE [LARGE SCALE GENOMIC DNA]</scope>
</reference>
<dbReference type="PANTHER" id="PTHR11691:SF73">
    <property type="entry name" value="INTERFERON BETA"/>
    <property type="match status" value="1"/>
</dbReference>
<keyword evidence="5" id="KW-0964">Secreted</keyword>
<dbReference type="STRING" id="38772.ENSGAGP00000022225"/>
<comment type="similarity">
    <text evidence="3 9">Belongs to the alpha/beta interferon family.</text>
</comment>
<dbReference type="SUPFAM" id="SSF47266">
    <property type="entry name" value="4-helical cytokines"/>
    <property type="match status" value="1"/>
</dbReference>
<evidence type="ECO:0000256" key="7">
    <source>
        <dbReference type="ARBA" id="ARBA00023118"/>
    </source>
</evidence>
<dbReference type="PRINTS" id="PR00266">
    <property type="entry name" value="INTERFERONAB"/>
</dbReference>
<accession>A0A452I3X0</accession>
<keyword evidence="8" id="KW-1015">Disulfide bond</keyword>
<dbReference type="Gene3D" id="1.20.1250.10">
    <property type="match status" value="1"/>
</dbReference>
<reference evidence="11" key="2">
    <citation type="submission" date="2025-08" db="UniProtKB">
        <authorList>
            <consortium name="Ensembl"/>
        </authorList>
    </citation>
    <scope>IDENTIFICATION</scope>
</reference>
<sequence>MATKSQGCLWQMCLVLLFSAGVMSLDCNLLHRQQSKFNWYSLQLLQNMGGKFPLECLRDKTAFHFPEKVLKPKFRQHATMAVHEILQQLFGIFSRNLTQTGWKRRNVERFLNGLALQTKRLETCLPTKAGANILRLKKYFQRIQDFLKEKKYSTCAWETVRKEGQRQFNLTESLGLDDKKDEYGLNVCQLLGCLKAGQVRKPQNSRQ</sequence>
<comment type="subcellular location">
    <subcellularLocation>
        <location evidence="2">Secreted</location>
    </subcellularLocation>
</comment>
<evidence type="ECO:0000256" key="2">
    <source>
        <dbReference type="ARBA" id="ARBA00004613"/>
    </source>
</evidence>
<feature type="signal peptide" evidence="10">
    <location>
        <begin position="1"/>
        <end position="24"/>
    </location>
</feature>
<keyword evidence="12" id="KW-1185">Reference proteome</keyword>
<protein>
    <submittedName>
        <fullName evidence="11">Uncharacterized protein</fullName>
    </submittedName>
</protein>
<dbReference type="GO" id="GO:0051607">
    <property type="term" value="P:defense response to virus"/>
    <property type="evidence" value="ECO:0007669"/>
    <property type="project" value="UniProtKB-KW"/>
</dbReference>